<reference evidence="1 2" key="1">
    <citation type="submission" date="2020-04" db="EMBL/GenBank/DDBJ databases">
        <title>Perkinsus olseni comparative genomics.</title>
        <authorList>
            <person name="Bogema D.R."/>
        </authorList>
    </citation>
    <scope>NUCLEOTIDE SEQUENCE [LARGE SCALE GENOMIC DNA]</scope>
    <source>
        <strain evidence="1">ATCC PRA-205</strain>
    </source>
</reference>
<dbReference type="Proteomes" id="UP000574390">
    <property type="component" value="Unassembled WGS sequence"/>
</dbReference>
<evidence type="ECO:0000313" key="1">
    <source>
        <dbReference type="EMBL" id="KAF4693286.1"/>
    </source>
</evidence>
<proteinExistence type="predicted"/>
<accession>A0A7J6PC08</accession>
<sequence>MANCSSFGACCNATKSDLNSARLCSTAIALGSVDSLIALRDACSTLRSICTQQYNLTLGDRSAASADSIGQIMALASDFLT</sequence>
<evidence type="ECO:0000313" key="2">
    <source>
        <dbReference type="Proteomes" id="UP000574390"/>
    </source>
</evidence>
<organism evidence="1 2">
    <name type="scientific">Perkinsus olseni</name>
    <name type="common">Perkinsus atlanticus</name>
    <dbReference type="NCBI Taxonomy" id="32597"/>
    <lineage>
        <taxon>Eukaryota</taxon>
        <taxon>Sar</taxon>
        <taxon>Alveolata</taxon>
        <taxon>Perkinsozoa</taxon>
        <taxon>Perkinsea</taxon>
        <taxon>Perkinsida</taxon>
        <taxon>Perkinsidae</taxon>
        <taxon>Perkinsus</taxon>
    </lineage>
</organism>
<protein>
    <submittedName>
        <fullName evidence="1">Uncharacterized protein</fullName>
    </submittedName>
</protein>
<gene>
    <name evidence="1" type="ORF">FOZ62_020720</name>
</gene>
<name>A0A7J6PC08_PEROL</name>
<dbReference type="AlphaFoldDB" id="A0A7J6PC08"/>
<dbReference type="EMBL" id="JABANM010036067">
    <property type="protein sequence ID" value="KAF4693286.1"/>
    <property type="molecule type" value="Genomic_DNA"/>
</dbReference>
<comment type="caution">
    <text evidence="1">The sequence shown here is derived from an EMBL/GenBank/DDBJ whole genome shotgun (WGS) entry which is preliminary data.</text>
</comment>